<dbReference type="SMART" id="SM00065">
    <property type="entry name" value="GAF"/>
    <property type="match status" value="1"/>
</dbReference>
<evidence type="ECO:0000256" key="4">
    <source>
        <dbReference type="SAM" id="Coils"/>
    </source>
</evidence>
<dbReference type="InterPro" id="IPR036890">
    <property type="entry name" value="HATPase_C_sf"/>
</dbReference>
<dbReference type="Pfam" id="PF13191">
    <property type="entry name" value="AAA_16"/>
    <property type="match status" value="1"/>
</dbReference>
<dbReference type="Pfam" id="PF00512">
    <property type="entry name" value="HisKA"/>
    <property type="match status" value="1"/>
</dbReference>
<dbReference type="Pfam" id="PF13185">
    <property type="entry name" value="GAF_2"/>
    <property type="match status" value="1"/>
</dbReference>
<dbReference type="PROSITE" id="PS50011">
    <property type="entry name" value="PROTEIN_KINASE_DOM"/>
    <property type="match status" value="1"/>
</dbReference>
<keyword evidence="4" id="KW-0175">Coiled coil</keyword>
<dbReference type="HOGENOM" id="CLU_000445_34_2_5"/>
<dbReference type="PRINTS" id="PR00344">
    <property type="entry name" value="BCTRLSENSOR"/>
</dbReference>
<feature type="domain" description="Histidine kinase" evidence="6">
    <location>
        <begin position="1504"/>
        <end position="1719"/>
    </location>
</feature>
<reference evidence="7 8" key="4">
    <citation type="journal article" date="2009" name="Appl. Environ. Microbiol.">
        <title>Comparative genome-wide transcriptional profiling of Azorhizobium caulinodans ORS571 grown under free-living and symbiotic conditions.</title>
        <authorList>
            <person name="Tsukada S."/>
            <person name="Aono T."/>
            <person name="Akiba N."/>
            <person name="Lee KB."/>
            <person name="Liu CT."/>
            <person name="Toyazaki H."/>
            <person name="Oyaizu H."/>
        </authorList>
    </citation>
    <scope>NUCLEOTIDE SEQUENCE [LARGE SCALE GENOMIC DNA]</scope>
    <source>
        <strain evidence="8">ATCC 43989 / DSM 5975 / JCM 20966 / LMG 6465 / NBRC 14845 / NCIMB 13405 / ORS 571</strain>
    </source>
</reference>
<reference evidence="7 8" key="1">
    <citation type="journal article" date="2007" name="Appl. Environ. Microbiol.">
        <title>Rhizobial factors required for stem nodule maturation and maintenance in Sesbania rostrata-Azorhizobium caulinodans ORS571 symbiosis.</title>
        <authorList>
            <person name="Suzuki S."/>
            <person name="Aono T."/>
            <person name="Lee KB."/>
            <person name="Suzuki T."/>
            <person name="Liu CT."/>
            <person name="Miwa H."/>
            <person name="Wakao S."/>
            <person name="Iki T."/>
            <person name="Oyaizu H."/>
        </authorList>
    </citation>
    <scope>NUCLEOTIDE SEQUENCE [LARGE SCALE GENOMIC DNA]</scope>
    <source>
        <strain evidence="8">ATCC 43989 / DSM 5975 / JCM 20966 / LMG 6465 / NBRC 14845 / NCIMB 13405 / ORS 571</strain>
    </source>
</reference>
<dbReference type="Gene3D" id="3.40.50.300">
    <property type="entry name" value="P-loop containing nucleotide triphosphate hydrolases"/>
    <property type="match status" value="1"/>
</dbReference>
<protein>
    <recommendedName>
        <fullName evidence="2">histidine kinase</fullName>
        <ecNumber evidence="2">2.7.13.3</ecNumber>
    </recommendedName>
</protein>
<reference evidence="8" key="2">
    <citation type="submission" date="2007-04" db="EMBL/GenBank/DDBJ databases">
        <title>Complete genome sequence of the nitrogen-fixing bacterium Azorhizobium caulinodans ORS571.</title>
        <authorList>
            <person name="Lee K.B."/>
            <person name="Backer P.D."/>
            <person name="Aono T."/>
            <person name="Liu C.T."/>
            <person name="Suzuki S."/>
            <person name="Suzuki T."/>
            <person name="Kaneko T."/>
            <person name="Yamada M."/>
            <person name="Tabata S."/>
            <person name="Kupfer D.M."/>
            <person name="Najar F.Z."/>
            <person name="Wiley G.B."/>
            <person name="Roe B."/>
            <person name="Binnewies T."/>
            <person name="Ussery D."/>
            <person name="Vereecke D."/>
            <person name="Gevers D."/>
            <person name="Holsters M."/>
            <person name="Oyaizu H."/>
        </authorList>
    </citation>
    <scope>NUCLEOTIDE SEQUENCE [LARGE SCALE GENOMIC DNA]</scope>
    <source>
        <strain evidence="8">ATCC 43989 / DSM 5975 / JCM 20966 / LMG 6465 / NBRC 14845 / NCIMB 13405 / ORS 571</strain>
    </source>
</reference>
<dbReference type="InterPro" id="IPR011009">
    <property type="entry name" value="Kinase-like_dom_sf"/>
</dbReference>
<comment type="catalytic activity">
    <reaction evidence="1">
        <text>ATP + protein L-histidine = ADP + protein N-phospho-L-histidine.</text>
        <dbReference type="EC" id="2.7.13.3"/>
    </reaction>
</comment>
<evidence type="ECO:0000313" key="8">
    <source>
        <dbReference type="Proteomes" id="UP000000270"/>
    </source>
</evidence>
<dbReference type="EMBL" id="AP009384">
    <property type="protein sequence ID" value="BAF87342.1"/>
    <property type="molecule type" value="Genomic_DNA"/>
</dbReference>
<dbReference type="Pfam" id="PF02518">
    <property type="entry name" value="HATPase_c"/>
    <property type="match status" value="1"/>
</dbReference>
<dbReference type="STRING" id="438753.AZC_1344"/>
<dbReference type="Pfam" id="PF00069">
    <property type="entry name" value="Pkinase"/>
    <property type="match status" value="1"/>
</dbReference>
<dbReference type="GO" id="GO:0000155">
    <property type="term" value="F:phosphorelay sensor kinase activity"/>
    <property type="evidence" value="ECO:0007669"/>
    <property type="project" value="InterPro"/>
</dbReference>
<dbReference type="CDD" id="cd00082">
    <property type="entry name" value="HisKA"/>
    <property type="match status" value="1"/>
</dbReference>
<dbReference type="Gene3D" id="3.30.565.10">
    <property type="entry name" value="Histidine kinase-like ATPase, C-terminal domain"/>
    <property type="match status" value="1"/>
</dbReference>
<organism evidence="7 8">
    <name type="scientific">Azorhizobium caulinodans (strain ATCC 43989 / DSM 5975 / JCM 20966 / LMG 6465 / NBRC 14845 / NCIMB 13405 / ORS 571)</name>
    <dbReference type="NCBI Taxonomy" id="438753"/>
    <lineage>
        <taxon>Bacteria</taxon>
        <taxon>Pseudomonadati</taxon>
        <taxon>Pseudomonadota</taxon>
        <taxon>Alphaproteobacteria</taxon>
        <taxon>Hyphomicrobiales</taxon>
        <taxon>Xanthobacteraceae</taxon>
        <taxon>Azorhizobium</taxon>
    </lineage>
</organism>
<dbReference type="InterPro" id="IPR003594">
    <property type="entry name" value="HATPase_dom"/>
</dbReference>
<dbReference type="EC" id="2.7.13.3" evidence="2"/>
<dbReference type="KEGG" id="azc:AZC_1344"/>
<dbReference type="InterPro" id="IPR041664">
    <property type="entry name" value="AAA_16"/>
</dbReference>
<dbReference type="SUPFAM" id="SSF55781">
    <property type="entry name" value="GAF domain-like"/>
    <property type="match status" value="1"/>
</dbReference>
<dbReference type="SUPFAM" id="SSF55874">
    <property type="entry name" value="ATPase domain of HSP90 chaperone/DNA topoisomerase II/histidine kinase"/>
    <property type="match status" value="1"/>
</dbReference>
<dbReference type="eggNOG" id="COG2203">
    <property type="taxonomic scope" value="Bacteria"/>
</dbReference>
<gene>
    <name evidence="7" type="ordered locus">AZC_1344</name>
</gene>
<dbReference type="eggNOG" id="COG4191">
    <property type="taxonomic scope" value="Bacteria"/>
</dbReference>
<dbReference type="InterPro" id="IPR027417">
    <property type="entry name" value="P-loop_NTPase"/>
</dbReference>
<evidence type="ECO:0000256" key="2">
    <source>
        <dbReference type="ARBA" id="ARBA00012438"/>
    </source>
</evidence>
<feature type="coiled-coil region" evidence="4">
    <location>
        <begin position="1468"/>
        <end position="1495"/>
    </location>
</feature>
<dbReference type="InterPro" id="IPR003661">
    <property type="entry name" value="HisK_dim/P_dom"/>
</dbReference>
<dbReference type="eggNOG" id="COG0515">
    <property type="taxonomic scope" value="Bacteria"/>
</dbReference>
<feature type="domain" description="Protein kinase" evidence="5">
    <location>
        <begin position="1"/>
        <end position="296"/>
    </location>
</feature>
<dbReference type="SMART" id="SM00387">
    <property type="entry name" value="HATPase_c"/>
    <property type="match status" value="1"/>
</dbReference>
<keyword evidence="3" id="KW-0597">Phosphoprotein</keyword>
<accession>A8I181</accession>
<dbReference type="PROSITE" id="PS50109">
    <property type="entry name" value="HIS_KIN"/>
    <property type="match status" value="1"/>
</dbReference>
<dbReference type="Proteomes" id="UP000000270">
    <property type="component" value="Chromosome"/>
</dbReference>
<dbReference type="Gene3D" id="1.10.287.130">
    <property type="match status" value="1"/>
</dbReference>
<evidence type="ECO:0000313" key="7">
    <source>
        <dbReference type="EMBL" id="BAF87342.1"/>
    </source>
</evidence>
<dbReference type="InterPro" id="IPR000719">
    <property type="entry name" value="Prot_kinase_dom"/>
</dbReference>
<dbReference type="InterPro" id="IPR003593">
    <property type="entry name" value="AAA+_ATPase"/>
</dbReference>
<dbReference type="InterPro" id="IPR005467">
    <property type="entry name" value="His_kinase_dom"/>
</dbReference>
<dbReference type="PANTHER" id="PTHR43642">
    <property type="entry name" value="HYBRID SIGNAL TRANSDUCTION HISTIDINE KINASE G"/>
    <property type="match status" value="1"/>
</dbReference>
<dbReference type="InterPro" id="IPR004358">
    <property type="entry name" value="Sig_transdc_His_kin-like_C"/>
</dbReference>
<dbReference type="Gene3D" id="3.30.450.40">
    <property type="match status" value="1"/>
</dbReference>
<dbReference type="Gene3D" id="1.10.510.10">
    <property type="entry name" value="Transferase(Phosphotransferase) domain 1"/>
    <property type="match status" value="1"/>
</dbReference>
<evidence type="ECO:0000259" key="5">
    <source>
        <dbReference type="PROSITE" id="PS50011"/>
    </source>
</evidence>
<reference evidence="7 8" key="3">
    <citation type="journal article" date="2008" name="BMC Genomics">
        <title>The genome of the versatile nitrogen fixer Azorhizobium caulinodans ORS571.</title>
        <authorList>
            <person name="Lee KB."/>
            <person name="Backer P.D."/>
            <person name="Aono T."/>
            <person name="Liu CT."/>
            <person name="Suzuki S."/>
            <person name="Suzuki T."/>
            <person name="Kaneko T."/>
            <person name="Yamada M."/>
            <person name="Tabata S."/>
            <person name="Kupfer D.M."/>
            <person name="Najar F.Z."/>
            <person name="Wiley G.B."/>
            <person name="Roe B."/>
            <person name="Binnewies T.T."/>
            <person name="Ussery D.W."/>
            <person name="D'Haeze W."/>
            <person name="Herder J.D."/>
            <person name="Gevers D."/>
            <person name="Vereecke D."/>
            <person name="Holsters M."/>
            <person name="Oyaizu H."/>
        </authorList>
    </citation>
    <scope>NUCLEOTIDE SEQUENCE [LARGE SCALE GENOMIC DNA]</scope>
    <source>
        <strain evidence="8">ATCC 43989 / DSM 5975 / JCM 20966 / LMG 6465 / NBRC 14845 / NCIMB 13405 / ORS 571</strain>
    </source>
</reference>
<reference evidence="7 8" key="5">
    <citation type="journal article" date="2010" name="Appl. Environ. Microbiol.">
        <title>phrR-like gene praR of Azorhizobium caulinodans ORS571 is essential for symbiosis with Sesbania rostrata and is involved in expression of reb genes.</title>
        <authorList>
            <person name="Akiba N."/>
            <person name="Aono T."/>
            <person name="Toyazaki H."/>
            <person name="Sato S."/>
            <person name="Oyaizu H."/>
        </authorList>
    </citation>
    <scope>NUCLEOTIDE SEQUENCE [LARGE SCALE GENOMIC DNA]</scope>
    <source>
        <strain evidence="8">ATCC 43989 / DSM 5975 / JCM 20966 / LMG 6465 / NBRC 14845 / NCIMB 13405 / ORS 571</strain>
    </source>
</reference>
<dbReference type="InterPro" id="IPR029016">
    <property type="entry name" value="GAF-like_dom_sf"/>
</dbReference>
<dbReference type="InterPro" id="IPR003018">
    <property type="entry name" value="GAF"/>
</dbReference>
<sequence length="1720" mass="186278">MATMNSRSHVPGVSLQGIVPAPQASYFLSNELASRLEKKATDWWSELTVTSRTSEAGIDHVHVTDAAGRDWRILLADWNTPQAYQLQVDATLSLTLGEELAEVPAFIGEQERLALAYAPRRAEPLAERPTGTADVPAFLDLALAATSTLMQVHEAGVIHGGLSPARLLVAPDGKVRLTGFAWLSAAEAGAATDLRTSGPEMAYAAPELIRTDPSPVDARTDLYALGVVLYEYLVGTLPITAASLPGWLHAHVAMEAPSARLARPDIPAIIDRILLKLISKDPKQRYQTARALHADFQRVAKTIAATGHAEDFVLARGEFAEPPKASEHLVGRRRELRTLTDLYAAFRTASHQRIVLVSGEPGAGKSTLVQALLTTLDDTSVLRASGKGVQIRQGTPFAPIAQALRTALAQLMGGDERALEDARRRLSAVTGSGRALAELVPDLAILPSEPQALADVPAHLAQTRAARIIAETFAALASEASPLVLFLDDLQWFDHASLNVVRQMCSDTPAHVFLIGSFRTEAENRKTVRELLETARSSPAFAQELNLEPLLERDTTELVAFILKSKPEDVRPLSLRVHSETRGNPFYVGQLLRRLQDEHVLQFDADRQQWIWNDPHRGHPREIAELMPERVNALPAPQRSFLQRCASLGGRCSVLFAAQLSGASVAETVRAANALVAAGLLARAGADFAIAHDRVLEAAYATMSSVQRARKHLGNARALSASHPDPDPDVAFDIAAQIEHCDPNDLAPDERPRFAQALLLAARTCRSAGEAHRALHFMELIRRILVAADGDSLAALAFATEWLQCDCLLALGRVDEALAGMDALARLSPDPISTADVYRLKAFALTVKNAYTLAIEAALAGLRALDLELDPAPGRPDLDAAYAACQTRLDALGMDELIALPEMTDRRARSTLALLSTLISSFFVKGELRLLHVIKIMELTLAHGSAPESAYGLAWFGVLSAHYFGAYEQGVAYATAACTLARRDGYEAQRTAALIALDQVSVWTQPMRTALSHAREGARVGQAAGDLGMTCYARNHIASDMLVIGTRLDRVCSELMDSISMTRDIGYRDIELILIAQLNLAEALSAGEAAETTTHAELLQSSVATQFWVKHYDGLQAFFLGEMEAATGRLEEAEAMAWAAPAHIDTANNSFFLALAHAQWQEPERMAAVRLERMAAARERFRSWARLNPETFSPKHLLLEAEAARLEDRRGEAMALYERAAAAAATANFIHDQALAQELAGHFYRGLDLSAPAQGCFQAAVRGYREWGAQAKAARLAEHLTVPSGIDGPVTAPKGIQQELDLTVMTAASQTLAEEVGLEQVIRTLMKSMLIHAGAQFGLLLLLRQGEPVVEAVARVRSQDICIELQPAAKPEELMPASVLKTVMRTARPITLADAAMEAAQRGLSMGGRSIRSLACIPLIKRGELIGMLHLENALSADVFTPRRMAMLEVLAPQAAISLDAARLYGDLMDENLRRAQAEFELREARSELAQANQLTAMGSFATSIAHEINQPLATLVAHAEAGLRWLNRPEPDLGEVTKSLQSISQAGRRAADIITALRALVKQAPAPLTLVTIEDVLDEVLKIVCADLKTNGIQLSLALSTERHAILVNNIQLQQVLFNLITNAVQAMANAATPERHLRISTAIVQDNVEVTIEDTGCGMSQEVIARIFQPFFTTKTTGMGVGLAICRSIMERHGGTLEARSIEGKGSTFFVRIPLAPP</sequence>
<dbReference type="InterPro" id="IPR053159">
    <property type="entry name" value="Hybrid_Histidine_Kinase"/>
</dbReference>
<dbReference type="GO" id="GO:0005524">
    <property type="term" value="F:ATP binding"/>
    <property type="evidence" value="ECO:0007669"/>
    <property type="project" value="InterPro"/>
</dbReference>
<evidence type="ECO:0000256" key="3">
    <source>
        <dbReference type="ARBA" id="ARBA00022553"/>
    </source>
</evidence>
<dbReference type="SUPFAM" id="SSF56112">
    <property type="entry name" value="Protein kinase-like (PK-like)"/>
    <property type="match status" value="1"/>
</dbReference>
<dbReference type="SUPFAM" id="SSF47384">
    <property type="entry name" value="Homodimeric domain of signal transducing histidine kinase"/>
    <property type="match status" value="1"/>
</dbReference>
<dbReference type="SMART" id="SM00382">
    <property type="entry name" value="AAA"/>
    <property type="match status" value="1"/>
</dbReference>
<name>A8I181_AZOC5</name>
<proteinExistence type="predicted"/>
<dbReference type="PANTHER" id="PTHR43642:SF1">
    <property type="entry name" value="HYBRID SIGNAL TRANSDUCTION HISTIDINE KINASE G"/>
    <property type="match status" value="1"/>
</dbReference>
<evidence type="ECO:0000256" key="1">
    <source>
        <dbReference type="ARBA" id="ARBA00000085"/>
    </source>
</evidence>
<dbReference type="eggNOG" id="COG3899">
    <property type="taxonomic scope" value="Bacteria"/>
</dbReference>
<keyword evidence="8" id="KW-1185">Reference proteome</keyword>
<dbReference type="InterPro" id="IPR036097">
    <property type="entry name" value="HisK_dim/P_sf"/>
</dbReference>
<reference evidence="7 8" key="6">
    <citation type="journal article" date="2011" name="Appl. Environ. Microbiol.">
        <title>Involvement of the azorhizobial chromosome partition gene (parA) in the onset of bacteroid differentiation during Sesbania rostrata stem nodule development.</title>
        <authorList>
            <person name="Liu CT."/>
            <person name="Lee KB."/>
            <person name="Wang YS."/>
            <person name="Peng MH."/>
            <person name="Lee KT."/>
            <person name="Suzuki S."/>
            <person name="Suzuki T."/>
            <person name="Oyaizu H."/>
        </authorList>
    </citation>
    <scope>NUCLEOTIDE SEQUENCE [LARGE SCALE GENOMIC DNA]</scope>
    <source>
        <strain evidence="8">ATCC 43989 / DSM 5975 / JCM 20966 / LMG 6465 / NBRC 14845 / NCIMB 13405 / ORS 571</strain>
    </source>
</reference>
<dbReference type="SUPFAM" id="SSF52540">
    <property type="entry name" value="P-loop containing nucleoside triphosphate hydrolases"/>
    <property type="match status" value="1"/>
</dbReference>
<dbReference type="SMART" id="SM00388">
    <property type="entry name" value="HisKA"/>
    <property type="match status" value="1"/>
</dbReference>
<evidence type="ECO:0000259" key="6">
    <source>
        <dbReference type="PROSITE" id="PS50109"/>
    </source>
</evidence>